<dbReference type="PANTHER" id="PTHR22911">
    <property type="entry name" value="ACYL-MALONYL CONDENSING ENZYME-RELATED"/>
    <property type="match status" value="1"/>
</dbReference>
<evidence type="ECO:0000313" key="3">
    <source>
        <dbReference type="EMBL" id="SIO01756.1"/>
    </source>
</evidence>
<dbReference type="GO" id="GO:0016020">
    <property type="term" value="C:membrane"/>
    <property type="evidence" value="ECO:0007669"/>
    <property type="project" value="InterPro"/>
</dbReference>
<accession>A0A1N6G2G8</accession>
<dbReference type="SUPFAM" id="SSF103481">
    <property type="entry name" value="Multidrug resistance efflux transporter EmrE"/>
    <property type="match status" value="2"/>
</dbReference>
<dbReference type="STRING" id="44575.SAMN05216419_10572"/>
<sequence length="294" mass="32598">MNESNQKTLPIAALLLGAAIWGVLWYPYRLLEGYGMSGEIATTITFCIALLLGIIFFRKEIQFSSIFNGKAHLLFWIGFCAGWSNLAYILGMLNGEVMRVLLLFYLAPIWTILFSRILLSEQLSIHGYFVIMLSFAGVVTMLWQPGSDLLMPISYGEWLGMVGGFMFALMNVLTRKNQFHNVQLKSMAIWLGVTVIGLVCSLAIGSPLTLPYDSFNPWLFLAGIGLVLFVLSIVLQYGLTRMPANQAIVILLFELIVAALAAYFLVNEVLSPMEWVGGAMIVSAGLFSTRINRA</sequence>
<feature type="domain" description="EamA" evidence="2">
    <location>
        <begin position="11"/>
        <end position="142"/>
    </location>
</feature>
<keyword evidence="1" id="KW-0812">Transmembrane</keyword>
<dbReference type="EMBL" id="FSRO01000001">
    <property type="protein sequence ID" value="SIO01756.1"/>
    <property type="molecule type" value="Genomic_DNA"/>
</dbReference>
<dbReference type="InterPro" id="IPR000620">
    <property type="entry name" value="EamA_dom"/>
</dbReference>
<feature type="domain" description="EamA" evidence="2">
    <location>
        <begin position="155"/>
        <end position="285"/>
    </location>
</feature>
<dbReference type="InterPro" id="IPR037185">
    <property type="entry name" value="EmrE-like"/>
</dbReference>
<feature type="transmembrane region" description="Helical" evidence="1">
    <location>
        <begin position="217"/>
        <end position="235"/>
    </location>
</feature>
<evidence type="ECO:0000313" key="4">
    <source>
        <dbReference type="Proteomes" id="UP000185062"/>
    </source>
</evidence>
<feature type="transmembrane region" description="Helical" evidence="1">
    <location>
        <begin position="186"/>
        <end position="205"/>
    </location>
</feature>
<reference evidence="3 4" key="1">
    <citation type="submission" date="2016-12" db="EMBL/GenBank/DDBJ databases">
        <authorList>
            <person name="Song W.-J."/>
            <person name="Kurnit D.M."/>
        </authorList>
    </citation>
    <scope>NUCLEOTIDE SEQUENCE [LARGE SCALE GENOMIC DNA]</scope>
    <source>
        <strain evidence="3 4">ATCC 49181</strain>
    </source>
</reference>
<dbReference type="Proteomes" id="UP000185062">
    <property type="component" value="Unassembled WGS sequence"/>
</dbReference>
<feature type="transmembrane region" description="Helical" evidence="1">
    <location>
        <begin position="73"/>
        <end position="91"/>
    </location>
</feature>
<feature type="transmembrane region" description="Helical" evidence="1">
    <location>
        <begin position="40"/>
        <end position="57"/>
    </location>
</feature>
<evidence type="ECO:0000256" key="1">
    <source>
        <dbReference type="SAM" id="Phobius"/>
    </source>
</evidence>
<keyword evidence="1" id="KW-1133">Transmembrane helix</keyword>
<proteinExistence type="predicted"/>
<dbReference type="RefSeq" id="WP_245812873.1">
    <property type="nucleotide sequence ID" value="NZ_FSRO01000001.1"/>
</dbReference>
<organism evidence="3 4">
    <name type="scientific">Nitrosomonas cryotolerans ATCC 49181</name>
    <dbReference type="NCBI Taxonomy" id="1131553"/>
    <lineage>
        <taxon>Bacteria</taxon>
        <taxon>Pseudomonadati</taxon>
        <taxon>Pseudomonadota</taxon>
        <taxon>Betaproteobacteria</taxon>
        <taxon>Nitrosomonadales</taxon>
        <taxon>Nitrosomonadaceae</taxon>
        <taxon>Nitrosomonas</taxon>
    </lineage>
</organism>
<dbReference type="AlphaFoldDB" id="A0A1N6G2G8"/>
<feature type="transmembrane region" description="Helical" evidence="1">
    <location>
        <begin position="155"/>
        <end position="174"/>
    </location>
</feature>
<feature type="transmembrane region" description="Helical" evidence="1">
    <location>
        <begin position="125"/>
        <end position="143"/>
    </location>
</feature>
<feature type="transmembrane region" description="Helical" evidence="1">
    <location>
        <begin position="97"/>
        <end position="118"/>
    </location>
</feature>
<keyword evidence="1" id="KW-0472">Membrane</keyword>
<protein>
    <submittedName>
        <fullName evidence="3">EamA domain-containing membrane protein RarD</fullName>
    </submittedName>
</protein>
<dbReference type="Pfam" id="PF00892">
    <property type="entry name" value="EamA"/>
    <property type="match status" value="2"/>
</dbReference>
<gene>
    <name evidence="3" type="ORF">SAMN02743940_0521</name>
</gene>
<dbReference type="eggNOG" id="COG0697">
    <property type="taxonomic scope" value="Bacteria"/>
</dbReference>
<name>A0A1N6G2G8_9PROT</name>
<feature type="transmembrane region" description="Helical" evidence="1">
    <location>
        <begin position="247"/>
        <end position="266"/>
    </location>
</feature>
<feature type="transmembrane region" description="Helical" evidence="1">
    <location>
        <begin position="9"/>
        <end position="28"/>
    </location>
</feature>
<keyword evidence="4" id="KW-1185">Reference proteome</keyword>
<evidence type="ECO:0000259" key="2">
    <source>
        <dbReference type="Pfam" id="PF00892"/>
    </source>
</evidence>